<evidence type="ECO:0000313" key="4">
    <source>
        <dbReference type="Proteomes" id="UP001589647"/>
    </source>
</evidence>
<comment type="caution">
    <text evidence="3">The sequence shown here is derived from an EMBL/GenBank/DDBJ whole genome shotgun (WGS) entry which is preliminary data.</text>
</comment>
<dbReference type="InterPro" id="IPR036689">
    <property type="entry name" value="ESAT-6-like_sf"/>
</dbReference>
<proteinExistence type="predicted"/>
<dbReference type="Pfam" id="PF06013">
    <property type="entry name" value="WXG100"/>
    <property type="match status" value="1"/>
</dbReference>
<dbReference type="Pfam" id="PF01464">
    <property type="entry name" value="SLT"/>
    <property type="match status" value="1"/>
</dbReference>
<dbReference type="Proteomes" id="UP001589647">
    <property type="component" value="Unassembled WGS sequence"/>
</dbReference>
<dbReference type="SUPFAM" id="SSF140453">
    <property type="entry name" value="EsxAB dimer-like"/>
    <property type="match status" value="1"/>
</dbReference>
<evidence type="ECO:0000313" key="3">
    <source>
        <dbReference type="EMBL" id="MFB9201440.1"/>
    </source>
</evidence>
<dbReference type="InterPro" id="IPR023346">
    <property type="entry name" value="Lysozyme-like_dom_sf"/>
</dbReference>
<organism evidence="3 4">
    <name type="scientific">Nonomuraea spiralis</name>
    <dbReference type="NCBI Taxonomy" id="46182"/>
    <lineage>
        <taxon>Bacteria</taxon>
        <taxon>Bacillati</taxon>
        <taxon>Actinomycetota</taxon>
        <taxon>Actinomycetes</taxon>
        <taxon>Streptosporangiales</taxon>
        <taxon>Streptosporangiaceae</taxon>
        <taxon>Nonomuraea</taxon>
    </lineage>
</organism>
<name>A0ABV5IBV1_9ACTN</name>
<evidence type="ECO:0000256" key="1">
    <source>
        <dbReference type="SAM" id="MobiDB-lite"/>
    </source>
</evidence>
<dbReference type="Gene3D" id="1.10.287.1060">
    <property type="entry name" value="ESAT-6-like"/>
    <property type="match status" value="1"/>
</dbReference>
<gene>
    <name evidence="3" type="ORF">ACFFV7_09580</name>
</gene>
<dbReference type="Gene3D" id="1.10.530.10">
    <property type="match status" value="1"/>
</dbReference>
<dbReference type="InterPro" id="IPR010310">
    <property type="entry name" value="T7SS_ESAT-6-like"/>
</dbReference>
<feature type="region of interest" description="Disordered" evidence="1">
    <location>
        <begin position="229"/>
        <end position="276"/>
    </location>
</feature>
<sequence length="411" mass="42613">MSDNAPITITITAPDITELPRGPELQALLDKVTGNPAGIRAIASTWKTCSFHVAAQTSALVKNINDVDKKWEGDSADAFDRYMRLYPKAGDEFNTTVLACVAALDNTAAALEKASTEIRTLCDKTVGSATTFIGNYLANNPKKDQVDAKRALSEDAGFASTVNSNIEQAKGLVKAAEDAATTAKNTLASHIKPGGPGENAGMGFLSALPYPGGADFDPGDKKVVWKTTPQGKTQLSGDNGSGGGSDSGGSGAGGDSGSGGGSGAGGGASSAKSTPAPKAEVVEWIKQALTVIRSPEMAETLRGRAIDVSDLDPNDPQDVQRIWTIIYHESGGNPNSVNTWDINAKNGVPSQGLMQTIPPTFNAHSLPGHGRILDPVDNIIAGVLYTYSRYGNLAGHPGISSLERGGGYQPY</sequence>
<dbReference type="RefSeq" id="WP_189649947.1">
    <property type="nucleotide sequence ID" value="NZ_BMRC01000011.1"/>
</dbReference>
<keyword evidence="4" id="KW-1185">Reference proteome</keyword>
<dbReference type="InterPro" id="IPR008258">
    <property type="entry name" value="Transglycosylase_SLT_dom_1"/>
</dbReference>
<evidence type="ECO:0000259" key="2">
    <source>
        <dbReference type="Pfam" id="PF01464"/>
    </source>
</evidence>
<feature type="compositionally biased region" description="Gly residues" evidence="1">
    <location>
        <begin position="239"/>
        <end position="268"/>
    </location>
</feature>
<dbReference type="SUPFAM" id="SSF53955">
    <property type="entry name" value="Lysozyme-like"/>
    <property type="match status" value="1"/>
</dbReference>
<protein>
    <submittedName>
        <fullName evidence="3">Transglycosylase SLT domain-containing protein</fullName>
    </submittedName>
</protein>
<reference evidence="3 4" key="1">
    <citation type="submission" date="2024-09" db="EMBL/GenBank/DDBJ databases">
        <authorList>
            <person name="Sun Q."/>
            <person name="Mori K."/>
        </authorList>
    </citation>
    <scope>NUCLEOTIDE SEQUENCE [LARGE SCALE GENOMIC DNA]</scope>
    <source>
        <strain evidence="3 4">CCM 3426</strain>
    </source>
</reference>
<feature type="domain" description="Transglycosylase SLT" evidence="2">
    <location>
        <begin position="320"/>
        <end position="394"/>
    </location>
</feature>
<dbReference type="EMBL" id="JBHMEI010000005">
    <property type="protein sequence ID" value="MFB9201440.1"/>
    <property type="molecule type" value="Genomic_DNA"/>
</dbReference>
<dbReference type="CDD" id="cd13402">
    <property type="entry name" value="LT_TF-like"/>
    <property type="match status" value="1"/>
</dbReference>
<accession>A0ABV5IBV1</accession>